<sequence length="78" mass="8742">MSDDQLFIVVEGVGPADFPENEASSTKQDEAVALANDIHDLIREEYGKEEIEGVIPVVNPDAHEQMQETLTGRRERNF</sequence>
<dbReference type="EMBL" id="WOWB01000001">
    <property type="protein sequence ID" value="NLV05907.1"/>
    <property type="molecule type" value="Genomic_DNA"/>
</dbReference>
<protein>
    <submittedName>
        <fullName evidence="1">Uncharacterized protein</fullName>
    </submittedName>
</protein>
<dbReference type="AlphaFoldDB" id="A0A0M9AGH1"/>
<evidence type="ECO:0000313" key="3">
    <source>
        <dbReference type="Proteomes" id="UP000037729"/>
    </source>
</evidence>
<dbReference type="RefSeq" id="WP_053969515.1">
    <property type="nucleotide sequence ID" value="NZ_LIUF01000010.1"/>
</dbReference>
<dbReference type="OrthoDB" id="218437at2157"/>
<keyword evidence="3" id="KW-1185">Reference proteome</keyword>
<organism evidence="1 3">
    <name type="scientific">Haloarcula rubripromontorii</name>
    <dbReference type="NCBI Taxonomy" id="1705562"/>
    <lineage>
        <taxon>Archaea</taxon>
        <taxon>Methanobacteriati</taxon>
        <taxon>Methanobacteriota</taxon>
        <taxon>Stenosarchaea group</taxon>
        <taxon>Halobacteria</taxon>
        <taxon>Halobacteriales</taxon>
        <taxon>Haloarculaceae</taxon>
        <taxon>Haloarcula</taxon>
    </lineage>
</organism>
<evidence type="ECO:0000313" key="1">
    <source>
        <dbReference type="EMBL" id="KOX91492.1"/>
    </source>
</evidence>
<evidence type="ECO:0000313" key="2">
    <source>
        <dbReference type="EMBL" id="NLV05907.1"/>
    </source>
</evidence>
<reference evidence="1 3" key="1">
    <citation type="submission" date="2015-08" db="EMBL/GenBank/DDBJ databases">
        <title>Genomes of Isolates from Cabo Rojo, PR.</title>
        <authorList>
            <person name="Sanchez-Nieves R.L."/>
            <person name="Montalvo-Rodriguez R."/>
        </authorList>
    </citation>
    <scope>NUCLEOTIDE SEQUENCE [LARGE SCALE GENOMIC DNA]</scope>
    <source>
        <strain evidence="1 3">SL3</strain>
    </source>
</reference>
<name>A0A0M9AGH1_9EURY</name>
<reference evidence="2" key="2">
    <citation type="submission" date="2019-12" db="EMBL/GenBank/DDBJ databases">
        <title>The whole-genome sequencing of Haloarcula japonica strain pws8.</title>
        <authorList>
            <person name="Verma D.K."/>
            <person name="Gopal K."/>
            <person name="Prasad E.S."/>
        </authorList>
    </citation>
    <scope>NUCLEOTIDE SEQUENCE</scope>
    <source>
        <strain evidence="2">Pws8</strain>
    </source>
</reference>
<dbReference type="EMBL" id="LIUF01000010">
    <property type="protein sequence ID" value="KOX91492.1"/>
    <property type="molecule type" value="Genomic_DNA"/>
</dbReference>
<dbReference type="Proteomes" id="UP000610611">
    <property type="component" value="Unassembled WGS sequence"/>
</dbReference>
<dbReference type="STRING" id="1705562.AMS69_18555"/>
<comment type="caution">
    <text evidence="1">The sequence shown here is derived from an EMBL/GenBank/DDBJ whole genome shotgun (WGS) entry which is preliminary data.</text>
</comment>
<proteinExistence type="predicted"/>
<gene>
    <name evidence="1" type="ORF">AMS69_18555</name>
    <name evidence="2" type="ORF">GOC83_07110</name>
</gene>
<accession>A0A0M9AGH1</accession>
<dbReference type="PATRIC" id="fig|1705562.3.peg.760"/>
<dbReference type="Proteomes" id="UP000037729">
    <property type="component" value="Unassembled WGS sequence"/>
</dbReference>